<feature type="transmembrane region" description="Helical" evidence="8">
    <location>
        <begin position="152"/>
        <end position="172"/>
    </location>
</feature>
<keyword evidence="13" id="KW-1185">Reference proteome</keyword>
<evidence type="ECO:0000256" key="7">
    <source>
        <dbReference type="ARBA" id="ARBA00038514"/>
    </source>
</evidence>
<feature type="transmembrane region" description="Helical" evidence="8">
    <location>
        <begin position="308"/>
        <end position="332"/>
    </location>
</feature>
<dbReference type="EMBL" id="VOQS01000005">
    <property type="protein sequence ID" value="TXC79158.1"/>
    <property type="molecule type" value="Genomic_DNA"/>
</dbReference>
<evidence type="ECO:0000259" key="9">
    <source>
        <dbReference type="PROSITE" id="PS50850"/>
    </source>
</evidence>
<dbReference type="PANTHER" id="PTHR11662:SF399">
    <property type="entry name" value="FI19708P1-RELATED"/>
    <property type="match status" value="1"/>
</dbReference>
<comment type="caution">
    <text evidence="11">The sequence shown here is derived from an EMBL/GenBank/DDBJ whole genome shotgun (WGS) entry which is preliminary data.</text>
</comment>
<feature type="transmembrane region" description="Helical" evidence="8">
    <location>
        <begin position="53"/>
        <end position="74"/>
    </location>
</feature>
<evidence type="ECO:0000256" key="5">
    <source>
        <dbReference type="ARBA" id="ARBA00022989"/>
    </source>
</evidence>
<protein>
    <submittedName>
        <fullName evidence="11">MFS transporter</fullName>
    </submittedName>
</protein>
<dbReference type="Pfam" id="PF07690">
    <property type="entry name" value="MFS_1"/>
    <property type="match status" value="1"/>
</dbReference>
<evidence type="ECO:0000313" key="10">
    <source>
        <dbReference type="EMBL" id="MEM5338453.1"/>
    </source>
</evidence>
<evidence type="ECO:0000256" key="1">
    <source>
        <dbReference type="ARBA" id="ARBA00004651"/>
    </source>
</evidence>
<dbReference type="PROSITE" id="PS50850">
    <property type="entry name" value="MFS"/>
    <property type="match status" value="1"/>
</dbReference>
<evidence type="ECO:0000313" key="11">
    <source>
        <dbReference type="EMBL" id="TXC79158.1"/>
    </source>
</evidence>
<dbReference type="InterPro" id="IPR020846">
    <property type="entry name" value="MFS_dom"/>
</dbReference>
<dbReference type="PIRSF" id="PIRSF002808">
    <property type="entry name" value="Hexose_phosphate_transp"/>
    <property type="match status" value="1"/>
</dbReference>
<dbReference type="NCBIfam" id="TIGR00893">
    <property type="entry name" value="2A0114"/>
    <property type="match status" value="1"/>
</dbReference>
<evidence type="ECO:0000313" key="12">
    <source>
        <dbReference type="Proteomes" id="UP000321776"/>
    </source>
</evidence>
<dbReference type="InterPro" id="IPR011701">
    <property type="entry name" value="MFS"/>
</dbReference>
<keyword evidence="3" id="KW-1003">Cell membrane</keyword>
<name>A0A5C6V5N4_9BURK</name>
<feature type="transmembrane region" description="Helical" evidence="8">
    <location>
        <begin position="86"/>
        <end position="104"/>
    </location>
</feature>
<feature type="transmembrane region" description="Helical" evidence="8">
    <location>
        <begin position="402"/>
        <end position="424"/>
    </location>
</feature>
<reference evidence="10 13" key="3">
    <citation type="submission" date="2024-01" db="EMBL/GenBank/DDBJ databases">
        <title>The diversity of rhizobia nodulating Mimosa spp. in eleven states of Brazil covering several biomes is determined by host plant, location, and edaphic factors.</title>
        <authorList>
            <person name="Rouws L."/>
            <person name="Barauna A."/>
            <person name="Beukes C."/>
            <person name="De Faria S.M."/>
            <person name="Gross E."/>
            <person name="Dos Reis Junior F.B."/>
            <person name="Simon M."/>
            <person name="Maluk M."/>
            <person name="Odee D.W."/>
            <person name="Kenicer G."/>
            <person name="Young J.P.W."/>
            <person name="Reis V.M."/>
            <person name="Zilli J."/>
            <person name="James E.K."/>
        </authorList>
    </citation>
    <scope>NUCLEOTIDE SEQUENCE [LARGE SCALE GENOMIC DNA]</scope>
    <source>
        <strain evidence="10 13">JPY530</strain>
    </source>
</reference>
<accession>A0A5C6V5N4</accession>
<dbReference type="RefSeq" id="WP_147236971.1">
    <property type="nucleotide sequence ID" value="NZ_JAZHFZ010000001.1"/>
</dbReference>
<dbReference type="AlphaFoldDB" id="A0A5C6V5N4"/>
<comment type="similarity">
    <text evidence="7">Belongs to the major facilitator superfamily. Phthalate permease family.</text>
</comment>
<feature type="transmembrane region" description="Helical" evidence="8">
    <location>
        <begin position="178"/>
        <end position="197"/>
    </location>
</feature>
<dbReference type="InterPro" id="IPR000849">
    <property type="entry name" value="Sugar_P_transporter"/>
</dbReference>
<dbReference type="SUPFAM" id="SSF103473">
    <property type="entry name" value="MFS general substrate transporter"/>
    <property type="match status" value="1"/>
</dbReference>
<sequence>MANVVQGAAVARRTRIRYGIVAMLFLVTAINYADRATLSMAGTSMAKDLGLDAVAMGFIFSAFGWSYVIGQLPGGWLLDRFGSKRVYAASIFIWSLFTVLQGTVSFLSVSVAITTLFALRFLVGLAEAPSFPANGRIVASWFPAAERGTASAIFNSAQYFATVLFAPIMGWVTHRFGWPYVFYFMGAVGIVTSLVWMKTVHSPKDHPRISRAELDHIKEGGALVDMDGPKKEGAALEPSVPASAQATTAQSANEAPKWSYVKQLLSNRMLLGVYIGQYCITTLTYFFLTWFPVYLVKERGMSILNAGFVAALPAVCGFIGGVLGGIFSDFLIRKGCSLTVARKVPIVVGMLLSTSMIACNYVDSSAVVVAIMAFAFFGKGLGALGWAVVADTSPKQIAGLSGGMFNTFGNIAAITTPIIIGYIVKATGSFSGALVFVACNALIAVVSYLLIVGEIKRVELK</sequence>
<evidence type="ECO:0000256" key="3">
    <source>
        <dbReference type="ARBA" id="ARBA00022475"/>
    </source>
</evidence>
<dbReference type="EMBL" id="JAZHGA010000001">
    <property type="protein sequence ID" value="MEM5338453.1"/>
    <property type="molecule type" value="Genomic_DNA"/>
</dbReference>
<feature type="transmembrane region" description="Helical" evidence="8">
    <location>
        <begin position="16"/>
        <end position="33"/>
    </location>
</feature>
<reference evidence="11 12" key="1">
    <citation type="journal article" date="2018" name="Int. J. Syst. Evol. Microbiol.">
        <title>Paraburkholderia azotifigens sp. nov., a nitrogen-fixing bacterium isolated from paddy soil.</title>
        <authorList>
            <person name="Choi G.M."/>
            <person name="Im W.T."/>
        </authorList>
    </citation>
    <scope>NUCLEOTIDE SEQUENCE [LARGE SCALE GENOMIC DNA]</scope>
    <source>
        <strain evidence="11 12">NF 2-5-3</strain>
    </source>
</reference>
<evidence type="ECO:0000256" key="8">
    <source>
        <dbReference type="SAM" id="Phobius"/>
    </source>
</evidence>
<reference evidence="11" key="2">
    <citation type="submission" date="2019-08" db="EMBL/GenBank/DDBJ databases">
        <authorList>
            <person name="Im W.-T."/>
        </authorList>
    </citation>
    <scope>NUCLEOTIDE SEQUENCE</scope>
    <source>
        <strain evidence="11">NF 2-5-3</strain>
    </source>
</reference>
<comment type="subcellular location">
    <subcellularLocation>
        <location evidence="1">Cell membrane</location>
        <topology evidence="1">Multi-pass membrane protein</topology>
    </subcellularLocation>
</comment>
<dbReference type="InterPro" id="IPR050382">
    <property type="entry name" value="MFS_Na/Anion_cotransporter"/>
</dbReference>
<feature type="transmembrane region" description="Helical" evidence="8">
    <location>
        <begin position="344"/>
        <end position="362"/>
    </location>
</feature>
<dbReference type="GO" id="GO:0005886">
    <property type="term" value="C:plasma membrane"/>
    <property type="evidence" value="ECO:0007669"/>
    <property type="project" value="UniProtKB-SubCell"/>
</dbReference>
<dbReference type="CDD" id="cd17319">
    <property type="entry name" value="MFS_ExuT_GudP_like"/>
    <property type="match status" value="1"/>
</dbReference>
<organism evidence="11 12">
    <name type="scientific">Paraburkholderia azotifigens</name>
    <dbReference type="NCBI Taxonomy" id="2057004"/>
    <lineage>
        <taxon>Bacteria</taxon>
        <taxon>Pseudomonadati</taxon>
        <taxon>Pseudomonadota</taxon>
        <taxon>Betaproteobacteria</taxon>
        <taxon>Burkholderiales</taxon>
        <taxon>Burkholderiaceae</taxon>
        <taxon>Paraburkholderia</taxon>
    </lineage>
</organism>
<evidence type="ECO:0000256" key="2">
    <source>
        <dbReference type="ARBA" id="ARBA00022448"/>
    </source>
</evidence>
<keyword evidence="6 8" id="KW-0472">Membrane</keyword>
<gene>
    <name evidence="11" type="ORF">FRZ40_32630</name>
    <name evidence="10" type="ORF">V4C56_02300</name>
</gene>
<dbReference type="FunFam" id="1.20.1250.20:FF:000010">
    <property type="entry name" value="Probable glucarate transporter"/>
    <property type="match status" value="1"/>
</dbReference>
<dbReference type="PANTHER" id="PTHR11662">
    <property type="entry name" value="SOLUTE CARRIER FAMILY 17"/>
    <property type="match status" value="1"/>
</dbReference>
<dbReference type="Proteomes" id="UP001481677">
    <property type="component" value="Unassembled WGS sequence"/>
</dbReference>
<feature type="transmembrane region" description="Helical" evidence="8">
    <location>
        <begin position="430"/>
        <end position="451"/>
    </location>
</feature>
<keyword evidence="4 8" id="KW-0812">Transmembrane</keyword>
<evidence type="ECO:0000256" key="6">
    <source>
        <dbReference type="ARBA" id="ARBA00023136"/>
    </source>
</evidence>
<proteinExistence type="inferred from homology"/>
<evidence type="ECO:0000256" key="4">
    <source>
        <dbReference type="ARBA" id="ARBA00022692"/>
    </source>
</evidence>
<keyword evidence="2" id="KW-0813">Transport</keyword>
<evidence type="ECO:0000313" key="13">
    <source>
        <dbReference type="Proteomes" id="UP001481677"/>
    </source>
</evidence>
<feature type="domain" description="Major facilitator superfamily (MFS) profile" evidence="9">
    <location>
        <begin position="20"/>
        <end position="456"/>
    </location>
</feature>
<dbReference type="GO" id="GO:0022857">
    <property type="term" value="F:transmembrane transporter activity"/>
    <property type="evidence" value="ECO:0007669"/>
    <property type="project" value="InterPro"/>
</dbReference>
<feature type="transmembrane region" description="Helical" evidence="8">
    <location>
        <begin position="368"/>
        <end position="390"/>
    </location>
</feature>
<dbReference type="Gene3D" id="1.20.1250.20">
    <property type="entry name" value="MFS general substrate transporter like domains"/>
    <property type="match status" value="2"/>
</dbReference>
<dbReference type="InterPro" id="IPR036259">
    <property type="entry name" value="MFS_trans_sf"/>
</dbReference>
<dbReference type="Proteomes" id="UP000321776">
    <property type="component" value="Unassembled WGS sequence"/>
</dbReference>
<keyword evidence="5 8" id="KW-1133">Transmembrane helix</keyword>
<feature type="transmembrane region" description="Helical" evidence="8">
    <location>
        <begin position="269"/>
        <end position="288"/>
    </location>
</feature>